<evidence type="ECO:0000259" key="1">
    <source>
        <dbReference type="Pfam" id="PF13708"/>
    </source>
</evidence>
<dbReference type="CDD" id="cd02440">
    <property type="entry name" value="AdoMet_MTases"/>
    <property type="match status" value="1"/>
</dbReference>
<dbReference type="InterPro" id="IPR031339">
    <property type="entry name" value="DUF4942"/>
</dbReference>
<dbReference type="Pfam" id="PF13708">
    <property type="entry name" value="DUF4942"/>
    <property type="match status" value="1"/>
</dbReference>
<dbReference type="GO" id="GO:0008168">
    <property type="term" value="F:methyltransferase activity"/>
    <property type="evidence" value="ECO:0007669"/>
    <property type="project" value="InterPro"/>
</dbReference>
<dbReference type="PROSITE" id="PS00092">
    <property type="entry name" value="N6_MTASE"/>
    <property type="match status" value="1"/>
</dbReference>
<dbReference type="SUPFAM" id="SSF53335">
    <property type="entry name" value="S-adenosyl-L-methionine-dependent methyltransferases"/>
    <property type="match status" value="1"/>
</dbReference>
<dbReference type="GO" id="GO:0032259">
    <property type="term" value="P:methylation"/>
    <property type="evidence" value="ECO:0007669"/>
    <property type="project" value="InterPro"/>
</dbReference>
<evidence type="ECO:0000313" key="2">
    <source>
        <dbReference type="EMBL" id="KKN04618.1"/>
    </source>
</evidence>
<feature type="domain" description="DUF4942" evidence="1">
    <location>
        <begin position="264"/>
        <end position="484"/>
    </location>
</feature>
<dbReference type="InterPro" id="IPR029063">
    <property type="entry name" value="SAM-dependent_MTases_sf"/>
</dbReference>
<reference evidence="2" key="1">
    <citation type="journal article" date="2015" name="Nature">
        <title>Complex archaea that bridge the gap between prokaryotes and eukaryotes.</title>
        <authorList>
            <person name="Spang A."/>
            <person name="Saw J.H."/>
            <person name="Jorgensen S.L."/>
            <person name="Zaremba-Niedzwiedzka K."/>
            <person name="Martijn J."/>
            <person name="Lind A.E."/>
            <person name="van Eijk R."/>
            <person name="Schleper C."/>
            <person name="Guy L."/>
            <person name="Ettema T.J."/>
        </authorList>
    </citation>
    <scope>NUCLEOTIDE SEQUENCE</scope>
</reference>
<dbReference type="AlphaFoldDB" id="A0A0F9QH18"/>
<sequence length="508" mass="59501">MRKTSIFSKNFYPTPPEVVRRMLENLDFQDKTILEPSAGKGNIIDVLRERGGKVLACELNPDLAVIAAKKADRMLSNDFFHVQRAEVSHIDFIIMNPPFDNGELHLLHAWEIAPDGCTIVSLLNKNTIRFIHRSKKRGELENIIKEFGDTEDISSPFEYSERPTGVEVVLVKLIKPSKDEKDEFDGYFDLYDNWEESGTTGILPHNDIVELVNRYVGAVKLWDETMTATDKINSLASPFDCDIRFGAYRYNSSYNRVSRDDFKKELQKAAWQLVFKKFDMKKYMTSSLMEELNKFVEEQIHVPFTIKNVFKMVDLVIQTQGDRMKRVIVEVFDNLTKHYDENRYQLAGWKTNSEYRVNQKFIIHWGNITNEGNNKFGPSYSSSYIIDDLTKAMCHVTGKNFDDYPSWQQWADNYQKINTHYDYIDDSRKRVVYDRVENKRENRVYGIWHDYGFFQLKGFKKGTIHMKFKDEKQWERFNQVACEAKGFRLASKFTSDFRQKPTDITVAA</sequence>
<protein>
    <recommendedName>
        <fullName evidence="1">DUF4942 domain-containing protein</fullName>
    </recommendedName>
</protein>
<accession>A0A0F9QH18</accession>
<proteinExistence type="predicted"/>
<comment type="caution">
    <text evidence="2">The sequence shown here is derived from an EMBL/GenBank/DDBJ whole genome shotgun (WGS) entry which is preliminary data.</text>
</comment>
<dbReference type="GO" id="GO:0003676">
    <property type="term" value="F:nucleic acid binding"/>
    <property type="evidence" value="ECO:0007669"/>
    <property type="project" value="InterPro"/>
</dbReference>
<dbReference type="Gene3D" id="3.40.50.150">
    <property type="entry name" value="Vaccinia Virus protein VP39"/>
    <property type="match status" value="1"/>
</dbReference>
<organism evidence="2">
    <name type="scientific">marine sediment metagenome</name>
    <dbReference type="NCBI Taxonomy" id="412755"/>
    <lineage>
        <taxon>unclassified sequences</taxon>
        <taxon>metagenomes</taxon>
        <taxon>ecological metagenomes</taxon>
    </lineage>
</organism>
<dbReference type="PRINTS" id="PR00507">
    <property type="entry name" value="N12N6MTFRASE"/>
</dbReference>
<name>A0A0F9QH18_9ZZZZ</name>
<dbReference type="EMBL" id="LAZR01004897">
    <property type="protein sequence ID" value="KKN04618.1"/>
    <property type="molecule type" value="Genomic_DNA"/>
</dbReference>
<gene>
    <name evidence="2" type="ORF">LCGC14_1095630</name>
</gene>
<dbReference type="InterPro" id="IPR002052">
    <property type="entry name" value="DNA_methylase_N6_adenine_CS"/>
</dbReference>